<dbReference type="PANTHER" id="PTHR47643:SF2">
    <property type="entry name" value="TPR DOMAIN PROTEIN (AFU_ORTHOLOGUE AFUA_5G12710)"/>
    <property type="match status" value="1"/>
</dbReference>
<dbReference type="SUPFAM" id="SSF82199">
    <property type="entry name" value="SET domain"/>
    <property type="match status" value="1"/>
</dbReference>
<dbReference type="AlphaFoldDB" id="A0A4R8RF34"/>
<feature type="domain" description="SET" evidence="1">
    <location>
        <begin position="353"/>
        <end position="545"/>
    </location>
</feature>
<dbReference type="Gene3D" id="1.25.40.10">
    <property type="entry name" value="Tetratricopeptide repeat domain"/>
    <property type="match status" value="1"/>
</dbReference>
<evidence type="ECO:0000313" key="3">
    <source>
        <dbReference type="Proteomes" id="UP000295703"/>
    </source>
</evidence>
<gene>
    <name evidence="2" type="primary">SET5-0</name>
    <name evidence="2" type="ORF">CTRI78_v005347</name>
</gene>
<evidence type="ECO:0000259" key="1">
    <source>
        <dbReference type="PROSITE" id="PS50280"/>
    </source>
</evidence>
<sequence>MDIKDISHTPHGRATLQFLLEADDREDESVGQTPLDHPESEDLIDDHLVARARRAASNDDGTAKVFPIPLPYLPCAQETDDLIPMLISHMKLQVHHRGKGVILRTLTPTDRSAAIMTVVEDEEGIATSLHLYNQPDEELVHGDDLMPKGTMCIVKDPCLQFLAVGEYALRVDHISDVVFLERDDPRIPLHWSVQSLGLGEENSEALCVEGEEAAYDEGNWAKAERLFTRAIAAAKKDGDLRLALYNRSLVNFSLGRLEKALQDASDAGEIEFLEDAAMMIEADILYGMGEYFKSYEYCQNLLSWECGFDDTEDTRDDAIARTREQKSGRYKWSDMHKAARSNPPRLDFATYSKPVEVRNSQLGGKGLFTKKDVKAGALLLCEKAFAYSSASENERDGRRNMKTSVNLETGEVIHGGYANLVSDIIQKLYHNPEMGEEFLDLWCGDYVTHDDTPEEEHVVDTFLVEKIVSLNCCGAPRSSLMHLAEPGLLDETTDTTFTSCGVWLKAARINHSCVPNSRRSFIGDFMIVRAARDIPANTELNFNYVDMPVQTDYDRTQEMFAKWDFVCGCRLCRDKKKTQDVFHRRRKLVDDLTFSANRAFNGTQYYNALRTITAIEDLFPDKGMWLRMDMYRSYILLGNENLDKKRYEEAFVWLLKGLEYAGFDIIANPPGRIRVYPAFRIKKWGNISWDIASIFLEMAQCYRKFEPSLVEDVMDCAVTAHAMIVGERSSFRETFQDDFEF</sequence>
<organism evidence="2 3">
    <name type="scientific">Colletotrichum trifolii</name>
    <dbReference type="NCBI Taxonomy" id="5466"/>
    <lineage>
        <taxon>Eukaryota</taxon>
        <taxon>Fungi</taxon>
        <taxon>Dikarya</taxon>
        <taxon>Ascomycota</taxon>
        <taxon>Pezizomycotina</taxon>
        <taxon>Sordariomycetes</taxon>
        <taxon>Hypocreomycetidae</taxon>
        <taxon>Glomerellales</taxon>
        <taxon>Glomerellaceae</taxon>
        <taxon>Colletotrichum</taxon>
        <taxon>Colletotrichum orbiculare species complex</taxon>
    </lineage>
</organism>
<protein>
    <recommendedName>
        <fullName evidence="1">SET domain-containing protein</fullName>
    </recommendedName>
</protein>
<dbReference type="InterPro" id="IPR001214">
    <property type="entry name" value="SET_dom"/>
</dbReference>
<dbReference type="Pfam" id="PF00856">
    <property type="entry name" value="SET"/>
    <property type="match status" value="1"/>
</dbReference>
<dbReference type="Proteomes" id="UP000295703">
    <property type="component" value="Unassembled WGS sequence"/>
</dbReference>
<dbReference type="SMART" id="SM00317">
    <property type="entry name" value="SET"/>
    <property type="match status" value="1"/>
</dbReference>
<dbReference type="InterPro" id="IPR046341">
    <property type="entry name" value="SET_dom_sf"/>
</dbReference>
<comment type="caution">
    <text evidence="2">The sequence shown here is derived from an EMBL/GenBank/DDBJ whole genome shotgun (WGS) entry which is preliminary data.</text>
</comment>
<dbReference type="CDD" id="cd20071">
    <property type="entry name" value="SET_SMYD"/>
    <property type="match status" value="1"/>
</dbReference>
<dbReference type="PANTHER" id="PTHR47643">
    <property type="entry name" value="TPR DOMAIN PROTEIN (AFU_ORTHOLOGUE AFUA_5G12710)"/>
    <property type="match status" value="1"/>
</dbReference>
<dbReference type="EMBL" id="RYZW01000043">
    <property type="protein sequence ID" value="TDZ58565.1"/>
    <property type="molecule type" value="Genomic_DNA"/>
</dbReference>
<dbReference type="PROSITE" id="PS50280">
    <property type="entry name" value="SET"/>
    <property type="match status" value="1"/>
</dbReference>
<dbReference type="InterPro" id="IPR011990">
    <property type="entry name" value="TPR-like_helical_dom_sf"/>
</dbReference>
<dbReference type="InterPro" id="IPR053209">
    <property type="entry name" value="Gramillin-biosynth_MTr"/>
</dbReference>
<reference evidence="2 3" key="1">
    <citation type="submission" date="2018-12" db="EMBL/GenBank/DDBJ databases">
        <title>Genome sequence and assembly of Colletotrichum trifolii.</title>
        <authorList>
            <person name="Gan P."/>
            <person name="Shirasu K."/>
        </authorList>
    </citation>
    <scope>NUCLEOTIDE SEQUENCE [LARGE SCALE GENOMIC DNA]</scope>
    <source>
        <strain evidence="2 3">543-2</strain>
    </source>
</reference>
<evidence type="ECO:0000313" key="2">
    <source>
        <dbReference type="EMBL" id="TDZ58565.1"/>
    </source>
</evidence>
<dbReference type="STRING" id="5466.A0A4R8RF34"/>
<accession>A0A4R8RF34</accession>
<dbReference type="Gene3D" id="2.170.270.10">
    <property type="entry name" value="SET domain"/>
    <property type="match status" value="1"/>
</dbReference>
<keyword evidence="3" id="KW-1185">Reference proteome</keyword>
<name>A0A4R8RF34_COLTR</name>
<proteinExistence type="predicted"/>
<dbReference type="SUPFAM" id="SSF48452">
    <property type="entry name" value="TPR-like"/>
    <property type="match status" value="1"/>
</dbReference>